<keyword evidence="1" id="KW-1133">Transmembrane helix</keyword>
<gene>
    <name evidence="2" type="ORF">MACH08_11790</name>
</gene>
<feature type="transmembrane region" description="Helical" evidence="1">
    <location>
        <begin position="34"/>
        <end position="56"/>
    </location>
</feature>
<reference evidence="2 3" key="1">
    <citation type="submission" date="2023-02" db="EMBL/GenBank/DDBJ databases">
        <title>Oceanobacillus kimchii IFOP_LL358 isolated form Alexandrium catenella lab strain.</title>
        <authorList>
            <person name="Gajardo G."/>
            <person name="Ueki S."/>
            <person name="Maruyama F."/>
        </authorList>
    </citation>
    <scope>NUCLEOTIDE SEQUENCE [LARGE SCALE GENOMIC DNA]</scope>
    <source>
        <strain evidence="2 3">IFOP_LL358</strain>
    </source>
</reference>
<feature type="transmembrane region" description="Helical" evidence="1">
    <location>
        <begin position="63"/>
        <end position="80"/>
    </location>
</feature>
<organism evidence="2 3">
    <name type="scientific">Oceanobacillus kimchii</name>
    <dbReference type="NCBI Taxonomy" id="746691"/>
    <lineage>
        <taxon>Bacteria</taxon>
        <taxon>Bacillati</taxon>
        <taxon>Bacillota</taxon>
        <taxon>Bacilli</taxon>
        <taxon>Bacillales</taxon>
        <taxon>Bacillaceae</taxon>
        <taxon>Oceanobacillus</taxon>
    </lineage>
</organism>
<dbReference type="RefSeq" id="WP_260049352.1">
    <property type="nucleotide sequence ID" value="NZ_BSKO01000001.1"/>
</dbReference>
<keyword evidence="1" id="KW-0472">Membrane</keyword>
<proteinExistence type="predicted"/>
<evidence type="ECO:0000313" key="3">
    <source>
        <dbReference type="Proteomes" id="UP001275436"/>
    </source>
</evidence>
<feature type="transmembrane region" description="Helical" evidence="1">
    <location>
        <begin position="167"/>
        <end position="185"/>
    </location>
</feature>
<dbReference type="EMBL" id="BSKO01000001">
    <property type="protein sequence ID" value="GLO65395.1"/>
    <property type="molecule type" value="Genomic_DNA"/>
</dbReference>
<evidence type="ECO:0008006" key="4">
    <source>
        <dbReference type="Google" id="ProtNLM"/>
    </source>
</evidence>
<dbReference type="Proteomes" id="UP001275436">
    <property type="component" value="Unassembled WGS sequence"/>
</dbReference>
<feature type="transmembrane region" description="Helical" evidence="1">
    <location>
        <begin position="129"/>
        <end position="155"/>
    </location>
</feature>
<evidence type="ECO:0000256" key="1">
    <source>
        <dbReference type="SAM" id="Phobius"/>
    </source>
</evidence>
<evidence type="ECO:0000313" key="2">
    <source>
        <dbReference type="EMBL" id="GLO65395.1"/>
    </source>
</evidence>
<accession>A0ABQ5TJT8</accession>
<keyword evidence="3" id="KW-1185">Reference proteome</keyword>
<feature type="transmembrane region" description="Helical" evidence="1">
    <location>
        <begin position="197"/>
        <end position="226"/>
    </location>
</feature>
<protein>
    <recommendedName>
        <fullName evidence="4">Small-conductance mechanosensitive channel</fullName>
    </recommendedName>
</protein>
<comment type="caution">
    <text evidence="2">The sequence shown here is derived from an EMBL/GenBank/DDBJ whole genome shotgun (WGS) entry which is preliminary data.</text>
</comment>
<sequence length="236" mass="25512">MEVSRRVIETEEENSAMALSMSIFHQRSHFWGRITIWTVILLTISLPFTLSFYLGYHPGWQSILTGFLAYASVVGVIWIVEPISYYPTLGVSGTYMAFLSGNIANMCLPSAAAAQNAIGTDPGSKKGEIAAALAIGAASIVNLIFLIMIILGGSYVLSIIPESLKSVFPYIVPSIFGGIFAQFALKKPLYGGIAISIALLLYLLSIPTLIKGLLCIICTVSIVLLIEKKKFKNKVA</sequence>
<keyword evidence="1" id="KW-0812">Transmembrane</keyword>
<name>A0ABQ5TJT8_9BACI</name>